<evidence type="ECO:0000313" key="11">
    <source>
        <dbReference type="Proteomes" id="UP000007800"/>
    </source>
</evidence>
<evidence type="ECO:0000256" key="2">
    <source>
        <dbReference type="ARBA" id="ARBA00020355"/>
    </source>
</evidence>
<evidence type="ECO:0000256" key="6">
    <source>
        <dbReference type="ARBA" id="ARBA00022741"/>
    </source>
</evidence>
<dbReference type="FunFam" id="2.60.120.10:FF:000039">
    <property type="entry name" value="cAMP-dependent protein kinase regulatory subunit"/>
    <property type="match status" value="1"/>
</dbReference>
<feature type="compositionally biased region" description="Acidic residues" evidence="8">
    <location>
        <begin position="144"/>
        <end position="161"/>
    </location>
</feature>
<feature type="domain" description="Cyclic nucleotide-binding" evidence="9">
    <location>
        <begin position="218"/>
        <end position="339"/>
    </location>
</feature>
<dbReference type="OMA" id="VYSWSIN"/>
<evidence type="ECO:0000256" key="3">
    <source>
        <dbReference type="ARBA" id="ARBA00022553"/>
    </source>
</evidence>
<dbReference type="GO" id="GO:0005952">
    <property type="term" value="C:cAMP-dependent protein kinase complex"/>
    <property type="evidence" value="ECO:0007669"/>
    <property type="project" value="InterPro"/>
</dbReference>
<dbReference type="SUPFAM" id="SSF47391">
    <property type="entry name" value="Dimerization-anchoring domain of cAMP-dependent PK regulatory subunit"/>
    <property type="match status" value="1"/>
</dbReference>
<dbReference type="InterPro" id="IPR014710">
    <property type="entry name" value="RmlC-like_jellyroll"/>
</dbReference>
<keyword evidence="10" id="KW-0808">Transferase</keyword>
<dbReference type="InterPro" id="IPR018490">
    <property type="entry name" value="cNMP-bd_dom_sf"/>
</dbReference>
<dbReference type="GO" id="GO:0034236">
    <property type="term" value="F:protein kinase A catalytic subunit binding"/>
    <property type="evidence" value="ECO:0007669"/>
    <property type="project" value="TreeGrafter"/>
</dbReference>
<keyword evidence="10" id="KW-0418">Kinase</keyword>
<keyword evidence="7" id="KW-0114">cAMP</keyword>
<evidence type="ECO:0000256" key="8">
    <source>
        <dbReference type="SAM" id="MobiDB-lite"/>
    </source>
</evidence>
<dbReference type="GeneID" id="9054946"/>
<dbReference type="PANTHER" id="PTHR11635">
    <property type="entry name" value="CAMP-DEPENDENT PROTEIN KINASE REGULATORY CHAIN"/>
    <property type="match status" value="1"/>
</dbReference>
<protein>
    <recommendedName>
        <fullName evidence="2">cAMP-dependent protein kinase regulatory subunit</fullName>
    </recommendedName>
</protein>
<feature type="region of interest" description="Disordered" evidence="8">
    <location>
        <begin position="125"/>
        <end position="177"/>
    </location>
</feature>
<dbReference type="GO" id="GO:0004862">
    <property type="term" value="F:cAMP-dependent protein kinase inhibitor activity"/>
    <property type="evidence" value="ECO:0007669"/>
    <property type="project" value="TreeGrafter"/>
</dbReference>
<gene>
    <name evidence="10" type="ORF">Pmar_PMAR028514</name>
</gene>
<sequence>MPAAEGHQEYIQKKINPILENLVTQLLLERPEDPVPFMIQWLSDYVLTSISPSSRIASPRVITQSHTPAPAGIQGAAESSSAEVTRLQSEVDSLRAYGNGGANGGFTLFDRYVKQLESKQAELEAAASKSLPCAPSTTTKGEEDSADEDSSDEDDEEDVVDELPPVPANYHRRGPRASVSAEAYGDWNKKRTDFVAPVHPKSEEQAARIRSVLSQSFLFMSVDEKSLDVVIGAMVEKVIEPNQRVINQGDDGDVLYVVESGELDCYKKLPGEEEEKLVKTCTEGDTFGELALLYNTPRAASVQARGRCVVWQLDRETFNHIVKEAAASKREKYETFLKSVPLLESMDSYERSKVADALRTECFKAGECIVRQGDVGDKFYMLEEGECTVYKVYVQGQEPKEVMHIRAGDYFGELALLSNDPRAATVKAKTDCQVLSLDRRSFKRLLGPLEDILKRNTARYE</sequence>
<evidence type="ECO:0000313" key="10">
    <source>
        <dbReference type="EMBL" id="EER02135.1"/>
    </source>
</evidence>
<dbReference type="EMBL" id="GG683442">
    <property type="protein sequence ID" value="EER02135.1"/>
    <property type="molecule type" value="Genomic_DNA"/>
</dbReference>
<dbReference type="CDD" id="cd22964">
    <property type="entry name" value="DD_CrRSP_unchar"/>
    <property type="match status" value="1"/>
</dbReference>
<dbReference type="GO" id="GO:0033554">
    <property type="term" value="P:cellular response to stress"/>
    <property type="evidence" value="ECO:0007669"/>
    <property type="project" value="UniProtKB-ARBA"/>
</dbReference>
<dbReference type="PANTHER" id="PTHR11635:SF152">
    <property type="entry name" value="CAMP-DEPENDENT PROTEIN KINASE TYPE I REGULATORY SUBUNIT-RELATED"/>
    <property type="match status" value="1"/>
</dbReference>
<dbReference type="GO" id="GO:0030552">
    <property type="term" value="F:cAMP binding"/>
    <property type="evidence" value="ECO:0007669"/>
    <property type="project" value="UniProtKB-KW"/>
</dbReference>
<dbReference type="InterPro" id="IPR050503">
    <property type="entry name" value="cAMP-dep_PK_reg_su-like"/>
</dbReference>
<dbReference type="SUPFAM" id="SSF51206">
    <property type="entry name" value="cAMP-binding domain-like"/>
    <property type="match status" value="2"/>
</dbReference>
<dbReference type="OrthoDB" id="417078at2759"/>
<dbReference type="SMART" id="SM00100">
    <property type="entry name" value="cNMP"/>
    <property type="match status" value="2"/>
</dbReference>
<keyword evidence="5" id="KW-0677">Repeat</keyword>
<dbReference type="PROSITE" id="PS00888">
    <property type="entry name" value="CNMP_BINDING_1"/>
    <property type="match status" value="2"/>
</dbReference>
<dbReference type="FunCoup" id="C5LMC3">
    <property type="interactions" value="73"/>
</dbReference>
<keyword evidence="6" id="KW-0547">Nucleotide-binding</keyword>
<dbReference type="Proteomes" id="UP000007800">
    <property type="component" value="Unassembled WGS sequence"/>
</dbReference>
<accession>C5LMC3</accession>
<dbReference type="CDD" id="cd00038">
    <property type="entry name" value="CAP_ED"/>
    <property type="match status" value="2"/>
</dbReference>
<evidence type="ECO:0000256" key="7">
    <source>
        <dbReference type="ARBA" id="ARBA00023149"/>
    </source>
</evidence>
<dbReference type="InParanoid" id="C5LMC3"/>
<dbReference type="PROSITE" id="PS50042">
    <property type="entry name" value="CNMP_BINDING_3"/>
    <property type="match status" value="2"/>
</dbReference>
<dbReference type="AlphaFoldDB" id="C5LMC3"/>
<proteinExistence type="inferred from homology"/>
<keyword evidence="4" id="KW-0116">cAMP-binding</keyword>
<comment type="similarity">
    <text evidence="1">Belongs to the cAMP-dependent kinase regulatory chain family.</text>
</comment>
<reference evidence="10 11" key="1">
    <citation type="submission" date="2008-07" db="EMBL/GenBank/DDBJ databases">
        <authorList>
            <person name="El-Sayed N."/>
            <person name="Caler E."/>
            <person name="Inman J."/>
            <person name="Amedeo P."/>
            <person name="Hass B."/>
            <person name="Wortman J."/>
        </authorList>
    </citation>
    <scope>NUCLEOTIDE SEQUENCE [LARGE SCALE GENOMIC DNA]</scope>
    <source>
        <strain evidence="11">ATCC 50983 / TXsc</strain>
    </source>
</reference>
<name>C5LMC3_PERM5</name>
<evidence type="ECO:0000256" key="5">
    <source>
        <dbReference type="ARBA" id="ARBA00022737"/>
    </source>
</evidence>
<dbReference type="FunFam" id="2.60.120.10:FF:000006">
    <property type="entry name" value="cAMP-dependent protein kinase type I-alpha regulatory subunit"/>
    <property type="match status" value="1"/>
</dbReference>
<evidence type="ECO:0000256" key="1">
    <source>
        <dbReference type="ARBA" id="ARBA00005753"/>
    </source>
</evidence>
<dbReference type="InterPro" id="IPR018488">
    <property type="entry name" value="cNMP-bd_CS"/>
</dbReference>
<dbReference type="RefSeq" id="XP_002769417.1">
    <property type="nucleotide sequence ID" value="XM_002769371.1"/>
</dbReference>
<evidence type="ECO:0000256" key="4">
    <source>
        <dbReference type="ARBA" id="ARBA00022566"/>
    </source>
</evidence>
<organism evidence="11">
    <name type="scientific">Perkinsus marinus (strain ATCC 50983 / TXsc)</name>
    <dbReference type="NCBI Taxonomy" id="423536"/>
    <lineage>
        <taxon>Eukaryota</taxon>
        <taxon>Sar</taxon>
        <taxon>Alveolata</taxon>
        <taxon>Perkinsozoa</taxon>
        <taxon>Perkinsea</taxon>
        <taxon>Perkinsida</taxon>
        <taxon>Perkinsidae</taxon>
        <taxon>Perkinsus</taxon>
    </lineage>
</organism>
<keyword evidence="3" id="KW-0597">Phosphoprotein</keyword>
<dbReference type="PRINTS" id="PR00103">
    <property type="entry name" value="CAMPKINASE"/>
</dbReference>
<dbReference type="Pfam" id="PF00027">
    <property type="entry name" value="cNMP_binding"/>
    <property type="match status" value="2"/>
</dbReference>
<dbReference type="InterPro" id="IPR000595">
    <property type="entry name" value="cNMP-bd_dom"/>
</dbReference>
<dbReference type="PROSITE" id="PS00889">
    <property type="entry name" value="CNMP_BINDING_2"/>
    <property type="match status" value="2"/>
</dbReference>
<evidence type="ECO:0000259" key="9">
    <source>
        <dbReference type="PROSITE" id="PS50042"/>
    </source>
</evidence>
<feature type="domain" description="Cyclic nucleotide-binding" evidence="9">
    <location>
        <begin position="342"/>
        <end position="461"/>
    </location>
</feature>
<dbReference type="GO" id="GO:0005829">
    <property type="term" value="C:cytosol"/>
    <property type="evidence" value="ECO:0007669"/>
    <property type="project" value="TreeGrafter"/>
</dbReference>
<dbReference type="Gene3D" id="2.60.120.10">
    <property type="entry name" value="Jelly Rolls"/>
    <property type="match status" value="2"/>
</dbReference>
<keyword evidence="11" id="KW-1185">Reference proteome</keyword>
<dbReference type="GO" id="GO:0016301">
    <property type="term" value="F:kinase activity"/>
    <property type="evidence" value="ECO:0007669"/>
    <property type="project" value="UniProtKB-KW"/>
</dbReference>